<reference evidence="2 3" key="1">
    <citation type="journal article" date="2020" name="IScience">
        <title>Genome Sequencing of the Endangered Kingdonia uniflora (Circaeasteraceae, Ranunculales) Reveals Potential Mechanisms of Evolutionary Specialization.</title>
        <authorList>
            <person name="Sun Y."/>
            <person name="Deng T."/>
            <person name="Zhang A."/>
            <person name="Moore M.J."/>
            <person name="Landis J.B."/>
            <person name="Lin N."/>
            <person name="Zhang H."/>
            <person name="Zhang X."/>
            <person name="Huang J."/>
            <person name="Zhang X."/>
            <person name="Sun H."/>
            <person name="Wang H."/>
        </authorList>
    </citation>
    <scope>NUCLEOTIDE SEQUENCE [LARGE SCALE GENOMIC DNA]</scope>
    <source>
        <strain evidence="2">TB1705</strain>
        <tissue evidence="2">Leaf</tissue>
    </source>
</reference>
<gene>
    <name evidence="2" type="ORF">GIB67_020548</name>
</gene>
<name>A0A7J7NM07_9MAGN</name>
<keyword evidence="3" id="KW-1185">Reference proteome</keyword>
<evidence type="ECO:0000313" key="3">
    <source>
        <dbReference type="Proteomes" id="UP000541444"/>
    </source>
</evidence>
<evidence type="ECO:0008006" key="4">
    <source>
        <dbReference type="Google" id="ProtNLM"/>
    </source>
</evidence>
<comment type="caution">
    <text evidence="2">The sequence shown here is derived from an EMBL/GenBank/DDBJ whole genome shotgun (WGS) entry which is preliminary data.</text>
</comment>
<proteinExistence type="predicted"/>
<evidence type="ECO:0000256" key="1">
    <source>
        <dbReference type="SAM" id="MobiDB-lite"/>
    </source>
</evidence>
<dbReference type="AlphaFoldDB" id="A0A7J7NM07"/>
<accession>A0A7J7NM07</accession>
<evidence type="ECO:0000313" key="2">
    <source>
        <dbReference type="EMBL" id="KAF6167978.1"/>
    </source>
</evidence>
<dbReference type="OrthoDB" id="185373at2759"/>
<feature type="compositionally biased region" description="Gly residues" evidence="1">
    <location>
        <begin position="125"/>
        <end position="135"/>
    </location>
</feature>
<sequence length="135" mass="15023">MDQDLDMFYNVFKKMNDHGCVADAIVYGTLITYEYCKNGDAATAMDLLDRNVDREDLAGFLTACYDTDMYSVVSNLSERISRGLVEEKNYPSFSIANICFNNQREDENQKSYGDCGDGYANDGWTNGGSGGRGQP</sequence>
<dbReference type="EMBL" id="JACGCM010000711">
    <property type="protein sequence ID" value="KAF6167978.1"/>
    <property type="molecule type" value="Genomic_DNA"/>
</dbReference>
<dbReference type="InterPro" id="IPR011990">
    <property type="entry name" value="TPR-like_helical_dom_sf"/>
</dbReference>
<dbReference type="Gene3D" id="1.25.40.10">
    <property type="entry name" value="Tetratricopeptide repeat domain"/>
    <property type="match status" value="1"/>
</dbReference>
<protein>
    <recommendedName>
        <fullName evidence="4">Pentatricopeptide repeat-containing protein</fullName>
    </recommendedName>
</protein>
<organism evidence="2 3">
    <name type="scientific">Kingdonia uniflora</name>
    <dbReference type="NCBI Taxonomy" id="39325"/>
    <lineage>
        <taxon>Eukaryota</taxon>
        <taxon>Viridiplantae</taxon>
        <taxon>Streptophyta</taxon>
        <taxon>Embryophyta</taxon>
        <taxon>Tracheophyta</taxon>
        <taxon>Spermatophyta</taxon>
        <taxon>Magnoliopsida</taxon>
        <taxon>Ranunculales</taxon>
        <taxon>Circaeasteraceae</taxon>
        <taxon>Kingdonia</taxon>
    </lineage>
</organism>
<dbReference type="Proteomes" id="UP000541444">
    <property type="component" value="Unassembled WGS sequence"/>
</dbReference>
<feature type="region of interest" description="Disordered" evidence="1">
    <location>
        <begin position="111"/>
        <end position="135"/>
    </location>
</feature>